<dbReference type="Gene3D" id="3.40.50.620">
    <property type="entry name" value="HUPs"/>
    <property type="match status" value="2"/>
</dbReference>
<dbReference type="Pfam" id="PF00582">
    <property type="entry name" value="Usp"/>
    <property type="match status" value="1"/>
</dbReference>
<dbReference type="InterPro" id="IPR014729">
    <property type="entry name" value="Rossmann-like_a/b/a_fold"/>
</dbReference>
<reference evidence="4" key="1">
    <citation type="submission" date="2016-10" db="EMBL/GenBank/DDBJ databases">
        <authorList>
            <person name="Varghese N."/>
            <person name="Submissions S."/>
        </authorList>
    </citation>
    <scope>NUCLEOTIDE SEQUENCE [LARGE SCALE GENOMIC DNA]</scope>
    <source>
        <strain evidence="4">Gh-48</strain>
    </source>
</reference>
<dbReference type="SUPFAM" id="SSF52402">
    <property type="entry name" value="Adenine nucleotide alpha hydrolases-like"/>
    <property type="match status" value="2"/>
</dbReference>
<name>A0A1H8DUJ2_9SPHI</name>
<dbReference type="InterPro" id="IPR006015">
    <property type="entry name" value="Universal_stress_UspA"/>
</dbReference>
<sequence>MKQILVATDFSKCAANAMAYAMELATILGREVCAIHAIHPTEGINNSTYNAIFIEDYYNNKREALKEWVSTYTNDDKYKNVKVTTLCDVGFLKAVITRYVDKHEVELLVMGIMGATGISGIVGSNASMVVTKIKIPTLIIPLESKFENVPMITLATDFETRLSAVDVNALNEMIKAFGSAKMQVLYVAEKTDAEQVQIWEARLRDLIKHTDLEFNYIQGSSALNGIMNFIQSHETDMLCLVKHHHNIVYRLFTRSTVNQVMNKSVKAILILHE</sequence>
<evidence type="ECO:0000313" key="3">
    <source>
        <dbReference type="EMBL" id="SEN10198.1"/>
    </source>
</evidence>
<organism evidence="3 4">
    <name type="scientific">Mucilaginibacter gossypiicola</name>
    <dbReference type="NCBI Taxonomy" id="551995"/>
    <lineage>
        <taxon>Bacteria</taxon>
        <taxon>Pseudomonadati</taxon>
        <taxon>Bacteroidota</taxon>
        <taxon>Sphingobacteriia</taxon>
        <taxon>Sphingobacteriales</taxon>
        <taxon>Sphingobacteriaceae</taxon>
        <taxon>Mucilaginibacter</taxon>
    </lineage>
</organism>
<proteinExistence type="inferred from homology"/>
<accession>A0A1H8DUJ2</accession>
<keyword evidence="4" id="KW-1185">Reference proteome</keyword>
<dbReference type="PANTHER" id="PTHR46268">
    <property type="entry name" value="STRESS RESPONSE PROTEIN NHAX"/>
    <property type="match status" value="1"/>
</dbReference>
<evidence type="ECO:0000256" key="1">
    <source>
        <dbReference type="ARBA" id="ARBA00008791"/>
    </source>
</evidence>
<feature type="domain" description="UspA" evidence="2">
    <location>
        <begin position="1"/>
        <end position="141"/>
    </location>
</feature>
<evidence type="ECO:0000259" key="2">
    <source>
        <dbReference type="Pfam" id="PF00582"/>
    </source>
</evidence>
<protein>
    <submittedName>
        <fullName evidence="3">Nucleotide-binding universal stress protein, UspA family</fullName>
    </submittedName>
</protein>
<dbReference type="PANTHER" id="PTHR46268:SF6">
    <property type="entry name" value="UNIVERSAL STRESS PROTEIN UP12"/>
    <property type="match status" value="1"/>
</dbReference>
<dbReference type="RefSeq" id="WP_091209655.1">
    <property type="nucleotide sequence ID" value="NZ_FOCL01000002.1"/>
</dbReference>
<dbReference type="InterPro" id="IPR006016">
    <property type="entry name" value="UspA"/>
</dbReference>
<dbReference type="STRING" id="551995.SAMN05192574_102458"/>
<dbReference type="AlphaFoldDB" id="A0A1H8DUJ2"/>
<comment type="similarity">
    <text evidence="1">Belongs to the universal stress protein A family.</text>
</comment>
<dbReference type="PRINTS" id="PR01438">
    <property type="entry name" value="UNVRSLSTRESS"/>
</dbReference>
<dbReference type="EMBL" id="FOCL01000002">
    <property type="protein sequence ID" value="SEN10198.1"/>
    <property type="molecule type" value="Genomic_DNA"/>
</dbReference>
<evidence type="ECO:0000313" key="4">
    <source>
        <dbReference type="Proteomes" id="UP000198942"/>
    </source>
</evidence>
<dbReference type="OrthoDB" id="9788959at2"/>
<dbReference type="CDD" id="cd00293">
    <property type="entry name" value="USP-like"/>
    <property type="match status" value="1"/>
</dbReference>
<dbReference type="Proteomes" id="UP000198942">
    <property type="component" value="Unassembled WGS sequence"/>
</dbReference>
<gene>
    <name evidence="3" type="ORF">SAMN05192574_102458</name>
</gene>